<organism evidence="2">
    <name type="scientific">hot springs metagenome</name>
    <dbReference type="NCBI Taxonomy" id="433727"/>
    <lineage>
        <taxon>unclassified sequences</taxon>
        <taxon>metagenomes</taxon>
        <taxon>ecological metagenomes</taxon>
    </lineage>
</organism>
<dbReference type="EMBL" id="BLAB01000001">
    <property type="protein sequence ID" value="GER92342.1"/>
    <property type="molecule type" value="Genomic_DNA"/>
</dbReference>
<dbReference type="AlphaFoldDB" id="A0A5J4KZ35"/>
<feature type="transmembrane region" description="Helical" evidence="1">
    <location>
        <begin position="88"/>
        <end position="110"/>
    </location>
</feature>
<name>A0A5J4KZ35_9ZZZZ</name>
<evidence type="ECO:0000256" key="1">
    <source>
        <dbReference type="SAM" id="Phobius"/>
    </source>
</evidence>
<protein>
    <recommendedName>
        <fullName evidence="3">DUF1640 domain-containing protein</fullName>
    </recommendedName>
</protein>
<accession>A0A5J4KZ35</accession>
<evidence type="ECO:0000313" key="2">
    <source>
        <dbReference type="EMBL" id="GER92342.1"/>
    </source>
</evidence>
<evidence type="ECO:0008006" key="3">
    <source>
        <dbReference type="Google" id="ProtNLM"/>
    </source>
</evidence>
<keyword evidence="1" id="KW-0812">Transmembrane</keyword>
<keyword evidence="1" id="KW-0472">Membrane</keyword>
<reference evidence="2" key="1">
    <citation type="submission" date="2019-10" db="EMBL/GenBank/DDBJ databases">
        <title>Metagenomic sequencing of thiosulfate-disproportionating enrichment culture.</title>
        <authorList>
            <person name="Umezawa K."/>
            <person name="Kojima H."/>
            <person name="Fukui M."/>
        </authorList>
    </citation>
    <scope>NUCLEOTIDE SEQUENCE</scope>
    <source>
        <strain evidence="2">45J</strain>
    </source>
</reference>
<gene>
    <name evidence="2" type="ORF">A45J_0057</name>
</gene>
<proteinExistence type="predicted"/>
<comment type="caution">
    <text evidence="2">The sequence shown here is derived from an EMBL/GenBank/DDBJ whole genome shotgun (WGS) entry which is preliminary data.</text>
</comment>
<sequence length="116" mass="13092">MATTTIPIELYKILEDRVGKETAAEVVKLYEQTAESIRASVKISVKEELKDELVTKTEFAGEMKAIRLEIEALETRLEGRIKELHIKLNFLIILMIIAITLMNPVAAEIIKGLLKL</sequence>
<keyword evidence="1" id="KW-1133">Transmembrane helix</keyword>